<dbReference type="EMBL" id="RCBY01000046">
    <property type="protein sequence ID" value="RQH45437.1"/>
    <property type="molecule type" value="Genomic_DNA"/>
</dbReference>
<sequence length="278" mass="31117">MSISIQRKIGVTTWIFGHNKLEKTANIISEMGFDGVELYVDINQTQPQNVKNILADNGLEIFSMTPSNVDLGSSDRQTRTVALDYYKKLIDYGAELGNPIITCHEYIQSQMGTTYAGSRDNLIASCQELAVYAEKAKIKLGFEPLNRYLCRFIMNSNDVLSLLAEIKEPNMTVILDTYHGNLEEANLVEAIQRCGDKLSVYQIADSNRKGIGFGHTNFAEHFDALDEIKFSGPIILECAKPRQTPGSKEEIDLDELTFHLSVSKKWIVNQTKVLVANS</sequence>
<accession>A0A3N6RSA4</accession>
<dbReference type="Pfam" id="PF01261">
    <property type="entry name" value="AP_endonuc_2"/>
    <property type="match status" value="1"/>
</dbReference>
<protein>
    <submittedName>
        <fullName evidence="2">Sugar phosphate isomerase/epimerase</fullName>
    </submittedName>
</protein>
<dbReference type="OrthoDB" id="9814946at2"/>
<dbReference type="PANTHER" id="PTHR12110:SF41">
    <property type="entry name" value="INOSOSE DEHYDRATASE"/>
    <property type="match status" value="1"/>
</dbReference>
<dbReference type="RefSeq" id="WP_124143326.1">
    <property type="nucleotide sequence ID" value="NZ_CAWOKI010000332.1"/>
</dbReference>
<keyword evidence="2" id="KW-0413">Isomerase</keyword>
<evidence type="ECO:0000259" key="1">
    <source>
        <dbReference type="Pfam" id="PF01261"/>
    </source>
</evidence>
<proteinExistence type="predicted"/>
<dbReference type="Proteomes" id="UP000269154">
    <property type="component" value="Unassembled WGS sequence"/>
</dbReference>
<dbReference type="InterPro" id="IPR013022">
    <property type="entry name" value="Xyl_isomerase-like_TIM-brl"/>
</dbReference>
<dbReference type="Gene3D" id="3.20.20.150">
    <property type="entry name" value="Divalent-metal-dependent TIM barrel enzymes"/>
    <property type="match status" value="1"/>
</dbReference>
<evidence type="ECO:0000313" key="4">
    <source>
        <dbReference type="Proteomes" id="UP000269154"/>
    </source>
</evidence>
<dbReference type="AlphaFoldDB" id="A0A3N6RSA4"/>
<name>A0A3N6RSA4_9CYAN</name>
<dbReference type="InterPro" id="IPR050312">
    <property type="entry name" value="IolE/XylAMocC-like"/>
</dbReference>
<evidence type="ECO:0000313" key="2">
    <source>
        <dbReference type="EMBL" id="RQH45437.1"/>
    </source>
</evidence>
<keyword evidence="4" id="KW-1185">Reference proteome</keyword>
<evidence type="ECO:0000313" key="3">
    <source>
        <dbReference type="EMBL" id="RQH45440.1"/>
    </source>
</evidence>
<gene>
    <name evidence="2" type="ORF">D5R40_10615</name>
    <name evidence="3" type="ORF">D5R40_10650</name>
</gene>
<dbReference type="InterPro" id="IPR036237">
    <property type="entry name" value="Xyl_isomerase-like_sf"/>
</dbReference>
<dbReference type="SUPFAM" id="SSF51658">
    <property type="entry name" value="Xylose isomerase-like"/>
    <property type="match status" value="1"/>
</dbReference>
<organism evidence="2 4">
    <name type="scientific">Okeania hirsuta</name>
    <dbReference type="NCBI Taxonomy" id="1458930"/>
    <lineage>
        <taxon>Bacteria</taxon>
        <taxon>Bacillati</taxon>
        <taxon>Cyanobacteriota</taxon>
        <taxon>Cyanophyceae</taxon>
        <taxon>Oscillatoriophycideae</taxon>
        <taxon>Oscillatoriales</taxon>
        <taxon>Microcoleaceae</taxon>
        <taxon>Okeania</taxon>
    </lineage>
</organism>
<reference evidence="2 4" key="1">
    <citation type="journal article" date="2018" name="ACS Chem. Biol.">
        <title>Ketoreductase domain dysfunction expands chemodiversity: malyngamide biosynthesis in the cyanobacterium Okeania hirsuta.</title>
        <authorList>
            <person name="Moss N.A."/>
            <person name="Leao T."/>
            <person name="Rankin M."/>
            <person name="McCullough T.M."/>
            <person name="Qu P."/>
            <person name="Korobeynikov A."/>
            <person name="Smith J.L."/>
            <person name="Gerwick L."/>
            <person name="Gerwick W.H."/>
        </authorList>
    </citation>
    <scope>NUCLEOTIDE SEQUENCE [LARGE SCALE GENOMIC DNA]</scope>
    <source>
        <strain evidence="2 4">PAB10Feb10-1</strain>
    </source>
</reference>
<comment type="caution">
    <text evidence="2">The sequence shown here is derived from an EMBL/GenBank/DDBJ whole genome shotgun (WGS) entry which is preliminary data.</text>
</comment>
<dbReference type="EMBL" id="RCBY01000046">
    <property type="protein sequence ID" value="RQH45440.1"/>
    <property type="molecule type" value="Genomic_DNA"/>
</dbReference>
<dbReference type="PANTHER" id="PTHR12110">
    <property type="entry name" value="HYDROXYPYRUVATE ISOMERASE"/>
    <property type="match status" value="1"/>
</dbReference>
<dbReference type="GO" id="GO:0016853">
    <property type="term" value="F:isomerase activity"/>
    <property type="evidence" value="ECO:0007669"/>
    <property type="project" value="UniProtKB-KW"/>
</dbReference>
<feature type="domain" description="Xylose isomerase-like TIM barrel" evidence="1">
    <location>
        <begin position="28"/>
        <end position="250"/>
    </location>
</feature>